<dbReference type="SUPFAM" id="SSF81383">
    <property type="entry name" value="F-box domain"/>
    <property type="match status" value="1"/>
</dbReference>
<evidence type="ECO:0000256" key="3">
    <source>
        <dbReference type="PROSITE-ProRule" id="PRU00023"/>
    </source>
</evidence>
<dbReference type="PROSITE" id="PS50088">
    <property type="entry name" value="ANK_REPEAT"/>
    <property type="match status" value="3"/>
</dbReference>
<evidence type="ECO:0000313" key="7">
    <source>
        <dbReference type="Proteomes" id="UP000241890"/>
    </source>
</evidence>
<dbReference type="Gene3D" id="1.25.40.20">
    <property type="entry name" value="Ankyrin repeat-containing domain"/>
    <property type="match status" value="3"/>
</dbReference>
<feature type="repeat" description="ANK" evidence="3">
    <location>
        <begin position="401"/>
        <end position="433"/>
    </location>
</feature>
<reference evidence="6 7" key="1">
    <citation type="submission" date="2017-12" db="EMBL/GenBank/DDBJ databases">
        <title>Sequencing, de novo assembly and annotation of complete genome of a new Thraustochytrid species, strain FCC1311.</title>
        <authorList>
            <person name="Sedici K."/>
            <person name="Godart F."/>
            <person name="Aiese Cigliano R."/>
            <person name="Sanseverino W."/>
            <person name="Barakat M."/>
            <person name="Ortet P."/>
            <person name="Marechal E."/>
            <person name="Cagnac O."/>
            <person name="Amato A."/>
        </authorList>
    </citation>
    <scope>NUCLEOTIDE SEQUENCE [LARGE SCALE GENOMIC DNA]</scope>
</reference>
<dbReference type="InterPro" id="IPR036770">
    <property type="entry name" value="Ankyrin_rpt-contain_sf"/>
</dbReference>
<feature type="region of interest" description="Disordered" evidence="4">
    <location>
        <begin position="1"/>
        <end position="27"/>
    </location>
</feature>
<evidence type="ECO:0000256" key="4">
    <source>
        <dbReference type="SAM" id="MobiDB-lite"/>
    </source>
</evidence>
<keyword evidence="1" id="KW-0677">Repeat</keyword>
<feature type="compositionally biased region" description="Basic residues" evidence="4">
    <location>
        <begin position="503"/>
        <end position="512"/>
    </location>
</feature>
<gene>
    <name evidence="6" type="ORF">FCC1311_020742</name>
</gene>
<dbReference type="InterPro" id="IPR001810">
    <property type="entry name" value="F-box_dom"/>
</dbReference>
<dbReference type="Proteomes" id="UP000241890">
    <property type="component" value="Unassembled WGS sequence"/>
</dbReference>
<dbReference type="InParanoid" id="A0A2R5G5N6"/>
<dbReference type="SMART" id="SM00248">
    <property type="entry name" value="ANK"/>
    <property type="match status" value="8"/>
</dbReference>
<dbReference type="PROSITE" id="PS50297">
    <property type="entry name" value="ANK_REP_REGION"/>
    <property type="match status" value="3"/>
</dbReference>
<evidence type="ECO:0000256" key="1">
    <source>
        <dbReference type="ARBA" id="ARBA00022737"/>
    </source>
</evidence>
<dbReference type="PROSITE" id="PS50181">
    <property type="entry name" value="FBOX"/>
    <property type="match status" value="1"/>
</dbReference>
<dbReference type="InterPro" id="IPR036047">
    <property type="entry name" value="F-box-like_dom_sf"/>
</dbReference>
<dbReference type="AlphaFoldDB" id="A0A2R5G5N6"/>
<feature type="compositionally biased region" description="Basic and acidic residues" evidence="4">
    <location>
        <begin position="669"/>
        <end position="701"/>
    </location>
</feature>
<dbReference type="OrthoDB" id="197817at2759"/>
<feature type="domain" description="F-box" evidence="5">
    <location>
        <begin position="60"/>
        <end position="108"/>
    </location>
</feature>
<feature type="region of interest" description="Disordered" evidence="4">
    <location>
        <begin position="500"/>
        <end position="532"/>
    </location>
</feature>
<dbReference type="Pfam" id="PF12796">
    <property type="entry name" value="Ank_2"/>
    <property type="match status" value="3"/>
</dbReference>
<feature type="repeat" description="ANK" evidence="3">
    <location>
        <begin position="434"/>
        <end position="466"/>
    </location>
</feature>
<dbReference type="Gene3D" id="1.20.1280.50">
    <property type="match status" value="1"/>
</dbReference>
<evidence type="ECO:0000259" key="5">
    <source>
        <dbReference type="PROSITE" id="PS50181"/>
    </source>
</evidence>
<dbReference type="Pfam" id="PF00646">
    <property type="entry name" value="F-box"/>
    <property type="match status" value="1"/>
</dbReference>
<keyword evidence="2 3" id="KW-0040">ANK repeat</keyword>
<dbReference type="PANTHER" id="PTHR24198">
    <property type="entry name" value="ANKYRIN REPEAT AND PROTEIN KINASE DOMAIN-CONTAINING PROTEIN"/>
    <property type="match status" value="1"/>
</dbReference>
<feature type="compositionally biased region" description="Polar residues" evidence="4">
    <location>
        <begin position="598"/>
        <end position="614"/>
    </location>
</feature>
<sequence>MQQQQRRASGSKAARRSSSGTSSSSSLALAQAVFSKAAEGKRLAEARKRQQRKEIIAANAFNFAELPFDIQEMVLRYLPANEIGMACAVCKSWNHIYQGAVASIFAQVVGVARGRSRLMRRAELQLVHRLRNTHEKETAIETALWAAFNGYNDYVIRLLTDKRGAINVNTSGSEEWDLATALHVACRQGNAKLVRALLDLDANPACLTKSRQTPLLLACEYGYPAIVDLLLKKCGRALSVNTQDSAGRTALFVACDKGFVEVVVKLVDWGEMIQQETGEELAILDLNLGTLERGSPLCTACRTGQSKIVRRLLDAQAHVNCTTEDGRTAFFCAVERGALNTTKLLLEKRPPLTMQKMANLLFQARPRDGREAAQALAETETEVPNVHPGRAGVLIDFASNTGKTPVFVAAERGNTALLRVLMDGHANTNKPTFLNKTPLYAATENGHTEVVKLLLAACTRENVLHQTNFGTTAPFMAQRNGHMAIKRLLDEFCADKLTTEKARNRKSKKKQKSAMDRLLSKKDKNPHPPQQPAALASMALEQERISCMSDTAEGKDRDIAKSKATIDTLVSDIDALQAAVTLAFSRQQQGLSRDDPLNASNSDEADLTQNAGSTSPEAQVPVPAPAPASPAPLLHEEEAATAVAESTTMSISESAKEQDTIPADLEDASVDHKPESEITPKVAEEKVLNEQRERGSPRDDEPMPDGGGPVNPVNARQARAAFFEKKFGKPTRSPRQQGGEEALASPNQEGEARHVPKKERDLLAARKWSKSFIPVAAEDTEASRSSAEETAPVTLQGAALELAAFDLKGTSFEADSVDRLQFISWAQASPLGKEIFEQVLSTKGNEA</sequence>
<feature type="region of interest" description="Disordered" evidence="4">
    <location>
        <begin position="587"/>
        <end position="760"/>
    </location>
</feature>
<evidence type="ECO:0000256" key="2">
    <source>
        <dbReference type="ARBA" id="ARBA00023043"/>
    </source>
</evidence>
<comment type="caution">
    <text evidence="6">The sequence shown here is derived from an EMBL/GenBank/DDBJ whole genome shotgun (WGS) entry which is preliminary data.</text>
</comment>
<feature type="repeat" description="ANK" evidence="3">
    <location>
        <begin position="177"/>
        <end position="209"/>
    </location>
</feature>
<name>A0A2R5G5N6_9STRA</name>
<feature type="compositionally biased region" description="Basic and acidic residues" evidence="4">
    <location>
        <begin position="513"/>
        <end position="526"/>
    </location>
</feature>
<evidence type="ECO:0000313" key="6">
    <source>
        <dbReference type="EMBL" id="GBG25855.1"/>
    </source>
</evidence>
<feature type="compositionally biased region" description="Basic and acidic residues" evidence="4">
    <location>
        <begin position="750"/>
        <end position="760"/>
    </location>
</feature>
<accession>A0A2R5G5N6</accession>
<dbReference type="InterPro" id="IPR002110">
    <property type="entry name" value="Ankyrin_rpt"/>
</dbReference>
<keyword evidence="7" id="KW-1185">Reference proteome</keyword>
<dbReference type="CDD" id="cd09917">
    <property type="entry name" value="F-box_SF"/>
    <property type="match status" value="1"/>
</dbReference>
<dbReference type="PANTHER" id="PTHR24198:SF165">
    <property type="entry name" value="ANKYRIN REPEAT-CONTAINING PROTEIN-RELATED"/>
    <property type="match status" value="1"/>
</dbReference>
<dbReference type="SUPFAM" id="SSF48403">
    <property type="entry name" value="Ankyrin repeat"/>
    <property type="match status" value="1"/>
</dbReference>
<organism evidence="6 7">
    <name type="scientific">Hondaea fermentalgiana</name>
    <dbReference type="NCBI Taxonomy" id="2315210"/>
    <lineage>
        <taxon>Eukaryota</taxon>
        <taxon>Sar</taxon>
        <taxon>Stramenopiles</taxon>
        <taxon>Bigyra</taxon>
        <taxon>Labyrinthulomycetes</taxon>
        <taxon>Thraustochytrida</taxon>
        <taxon>Thraustochytriidae</taxon>
        <taxon>Hondaea</taxon>
    </lineage>
</organism>
<protein>
    <submittedName>
        <fullName evidence="6">Ankyrin-1</fullName>
    </submittedName>
</protein>
<dbReference type="EMBL" id="BEYU01000016">
    <property type="protein sequence ID" value="GBG25855.1"/>
    <property type="molecule type" value="Genomic_DNA"/>
</dbReference>
<proteinExistence type="predicted"/>